<dbReference type="Proteomes" id="UP000505355">
    <property type="component" value="Chromosome"/>
</dbReference>
<dbReference type="EMBL" id="CP054139">
    <property type="protein sequence ID" value="QKJ31864.1"/>
    <property type="molecule type" value="Genomic_DNA"/>
</dbReference>
<dbReference type="Pfam" id="PF02797">
    <property type="entry name" value="Chal_sti_synt_C"/>
    <property type="match status" value="1"/>
</dbReference>
<dbReference type="PIRSF" id="PIRSF000451">
    <property type="entry name" value="PKS_III"/>
    <property type="match status" value="1"/>
</dbReference>
<dbReference type="PANTHER" id="PTHR11877">
    <property type="entry name" value="HYDROXYMETHYLGLUTARYL-COA SYNTHASE"/>
    <property type="match status" value="1"/>
</dbReference>
<keyword evidence="2" id="KW-0808">Transferase</keyword>
<dbReference type="PANTHER" id="PTHR11877:SF46">
    <property type="entry name" value="TYPE III POLYKETIDE SYNTHASE A"/>
    <property type="match status" value="1"/>
</dbReference>
<dbReference type="InterPro" id="IPR016039">
    <property type="entry name" value="Thiolase-like"/>
</dbReference>
<dbReference type="Pfam" id="PF00195">
    <property type="entry name" value="Chal_sti_synt_N"/>
    <property type="match status" value="1"/>
</dbReference>
<evidence type="ECO:0000256" key="3">
    <source>
        <dbReference type="PIRSR" id="PIRSR000451-1"/>
    </source>
</evidence>
<dbReference type="GO" id="GO:0016747">
    <property type="term" value="F:acyltransferase activity, transferring groups other than amino-acyl groups"/>
    <property type="evidence" value="ECO:0007669"/>
    <property type="project" value="InterPro"/>
</dbReference>
<dbReference type="AlphaFoldDB" id="A0A7D4QE31"/>
<evidence type="ECO:0000259" key="5">
    <source>
        <dbReference type="Pfam" id="PF02797"/>
    </source>
</evidence>
<keyword evidence="7" id="KW-1185">Reference proteome</keyword>
<evidence type="ECO:0000259" key="4">
    <source>
        <dbReference type="Pfam" id="PF00195"/>
    </source>
</evidence>
<dbReference type="KEGG" id="mmab:HQ865_19550"/>
<accession>A0A7D4QE31</accession>
<dbReference type="SUPFAM" id="SSF53901">
    <property type="entry name" value="Thiolase-like"/>
    <property type="match status" value="2"/>
</dbReference>
<dbReference type="CDD" id="cd00831">
    <property type="entry name" value="CHS_like"/>
    <property type="match status" value="1"/>
</dbReference>
<dbReference type="RefSeq" id="WP_173416519.1">
    <property type="nucleotide sequence ID" value="NZ_CP054139.1"/>
</dbReference>
<evidence type="ECO:0000256" key="1">
    <source>
        <dbReference type="ARBA" id="ARBA00005531"/>
    </source>
</evidence>
<feature type="active site" description="Acyl-thioester intermediate" evidence="3">
    <location>
        <position position="156"/>
    </location>
</feature>
<dbReference type="InterPro" id="IPR012328">
    <property type="entry name" value="Chalcone/stilbene_synt_C"/>
</dbReference>
<evidence type="ECO:0000256" key="2">
    <source>
        <dbReference type="ARBA" id="ARBA00022679"/>
    </source>
</evidence>
<proteinExistence type="inferred from homology"/>
<protein>
    <submittedName>
        <fullName evidence="6">Type III polyketide synthase</fullName>
    </submittedName>
</protein>
<name>A0A7D4QE31_9SPHI</name>
<dbReference type="Gene3D" id="3.40.47.10">
    <property type="match status" value="2"/>
</dbReference>
<gene>
    <name evidence="6" type="ORF">HQ865_19550</name>
</gene>
<dbReference type="InterPro" id="IPR011141">
    <property type="entry name" value="Polyketide_synthase_type-III"/>
</dbReference>
<dbReference type="InterPro" id="IPR001099">
    <property type="entry name" value="Chalcone/stilbene_synt_N"/>
</dbReference>
<sequence>MSTCISAIGIANPAHRFKQSKIYQFMADASGLDENNRGRLKGIYDNSGIGYRYSVIPDYGADSPEDHSFFPKSADLEPFVSTQQRMAIYQQEAVKIAADAARNCLKGFPDDITQQITHLITVSCTGMYAPGLDIDLVEHLGLKTNTQRTCITFMGCYGAINGLKTADYICRADPKAKVLVVSVELCTLHFQKENTLDNWVANSIFSDGAAAVLLEGTEHRLKPGPCLELKHFYAEFMPNARNDMGWYVGNTGFEMRLSSKVSKLIKNNLGGVFERLKKSINPGGHVHFDAYAMHPGGRKILESIEEALDLPEESNTFSYEVLQKYGNMSSATVLFVLHRVLQNTVKSNQQILSFAFGPGLTAEGMVMASHAA</sequence>
<evidence type="ECO:0000313" key="7">
    <source>
        <dbReference type="Proteomes" id="UP000505355"/>
    </source>
</evidence>
<organism evidence="6 7">
    <name type="scientific">Mucilaginibacter mali</name>
    <dbReference type="NCBI Taxonomy" id="2740462"/>
    <lineage>
        <taxon>Bacteria</taxon>
        <taxon>Pseudomonadati</taxon>
        <taxon>Bacteroidota</taxon>
        <taxon>Sphingobacteriia</taxon>
        <taxon>Sphingobacteriales</taxon>
        <taxon>Sphingobacteriaceae</taxon>
        <taxon>Mucilaginibacter</taxon>
    </lineage>
</organism>
<evidence type="ECO:0000313" key="6">
    <source>
        <dbReference type="EMBL" id="QKJ31864.1"/>
    </source>
</evidence>
<reference evidence="6 7" key="1">
    <citation type="submission" date="2020-05" db="EMBL/GenBank/DDBJ databases">
        <title>Mucilaginibacter mali sp. nov.</title>
        <authorList>
            <person name="Kim H.S."/>
            <person name="Lee K.C."/>
            <person name="Suh M.K."/>
            <person name="Kim J.-S."/>
            <person name="Han K.-I."/>
            <person name="Eom M.K."/>
            <person name="Shin Y.K."/>
            <person name="Lee J.-S."/>
        </authorList>
    </citation>
    <scope>NUCLEOTIDE SEQUENCE [LARGE SCALE GENOMIC DNA]</scope>
    <source>
        <strain evidence="6 7">G2-14</strain>
    </source>
</reference>
<dbReference type="GO" id="GO:0030639">
    <property type="term" value="P:polyketide biosynthetic process"/>
    <property type="evidence" value="ECO:0007669"/>
    <property type="project" value="TreeGrafter"/>
</dbReference>
<feature type="domain" description="Chalcone/stilbene synthase C-terminal" evidence="5">
    <location>
        <begin position="230"/>
        <end position="369"/>
    </location>
</feature>
<feature type="domain" description="Chalcone/stilbene synthase N-terminal" evidence="4">
    <location>
        <begin position="5"/>
        <end position="214"/>
    </location>
</feature>
<comment type="similarity">
    <text evidence="1">Belongs to the thiolase-like superfamily. Chalcone/stilbene synthases family.</text>
</comment>